<dbReference type="Gene3D" id="3.40.710.10">
    <property type="entry name" value="DD-peptidase/beta-lactamase superfamily"/>
    <property type="match status" value="1"/>
</dbReference>
<dbReference type="PANTHER" id="PTHR30627:SF2">
    <property type="entry name" value="PEPTIDOGLYCAN D,D-TRANSPEPTIDASE MRDA"/>
    <property type="match status" value="1"/>
</dbReference>
<accession>A0A7X6DNL1</accession>
<dbReference type="GO" id="GO:0071972">
    <property type="term" value="F:peptidoglycan L,D-transpeptidase activity"/>
    <property type="evidence" value="ECO:0007669"/>
    <property type="project" value="TreeGrafter"/>
</dbReference>
<dbReference type="GO" id="GO:0005886">
    <property type="term" value="C:plasma membrane"/>
    <property type="evidence" value="ECO:0007669"/>
    <property type="project" value="TreeGrafter"/>
</dbReference>
<dbReference type="Pfam" id="PF00905">
    <property type="entry name" value="Transpeptidase"/>
    <property type="match status" value="1"/>
</dbReference>
<name>A0A7X6DNL1_9BACT</name>
<dbReference type="InterPro" id="IPR050515">
    <property type="entry name" value="Beta-lactam/transpept"/>
</dbReference>
<proteinExistence type="predicted"/>
<dbReference type="PANTHER" id="PTHR30627">
    <property type="entry name" value="PEPTIDOGLYCAN D,D-TRANSPEPTIDASE"/>
    <property type="match status" value="1"/>
</dbReference>
<dbReference type="GO" id="GO:0008658">
    <property type="term" value="F:penicillin binding"/>
    <property type="evidence" value="ECO:0007669"/>
    <property type="project" value="InterPro"/>
</dbReference>
<dbReference type="EMBL" id="VTOW01000001">
    <property type="protein sequence ID" value="NKE70412.1"/>
    <property type="molecule type" value="Genomic_DNA"/>
</dbReference>
<dbReference type="SUPFAM" id="SSF56601">
    <property type="entry name" value="beta-lactamase/transpeptidase-like"/>
    <property type="match status" value="1"/>
</dbReference>
<dbReference type="InterPro" id="IPR012338">
    <property type="entry name" value="Beta-lactam/transpept-like"/>
</dbReference>
<feature type="domain" description="Penicillin-binding protein transpeptidase" evidence="1">
    <location>
        <begin position="91"/>
        <end position="382"/>
    </location>
</feature>
<gene>
    <name evidence="2" type="ORF">MNODULE_06630</name>
</gene>
<dbReference type="RefSeq" id="WP_168058662.1">
    <property type="nucleotide sequence ID" value="NZ_VTOW01000001.1"/>
</dbReference>
<organism evidence="2 3">
    <name type="scientific">Candidatus Manganitrophus noduliformans</name>
    <dbReference type="NCBI Taxonomy" id="2606439"/>
    <lineage>
        <taxon>Bacteria</taxon>
        <taxon>Pseudomonadati</taxon>
        <taxon>Nitrospirota</taxon>
        <taxon>Nitrospiria</taxon>
        <taxon>Candidatus Troglogloeales</taxon>
        <taxon>Candidatus Manganitrophaceae</taxon>
        <taxon>Candidatus Manganitrophus</taxon>
    </lineage>
</organism>
<protein>
    <submittedName>
        <fullName evidence="2">Penicillin-binding protein</fullName>
    </submittedName>
</protein>
<evidence type="ECO:0000313" key="2">
    <source>
        <dbReference type="EMBL" id="NKE70412.1"/>
    </source>
</evidence>
<evidence type="ECO:0000313" key="3">
    <source>
        <dbReference type="Proteomes" id="UP000534783"/>
    </source>
</evidence>
<sequence>MTGLIVFGLVFIFSVESGVLGDLTEDPLRETPLALVEDGIRIRGELPPFDHTEEEKYVSRFENGVTAVYTLDPDLQTAMERYFKRYRVPYGVFVAMDPKSGKVLASVEYSSIDPDADRLALRATYPAASIFKLVTGAAALEEGKARPETEIAFHGGLYRLGPKNWVDNPKRDKQKMSLAEAMAKSSNVVFAKTALRWLDVPTLLNYGERFQFNRPIPFELPVQVSRMEIDDSERGLAMSAAGFGDVGLSPLHGALIGAAIANGGVMMSPCMIDHVLDVDGKTLYECKPSVFATVIAPETAASLREMMAMAVIKGTSRKAFRMKRREVSLRGITIGGKTGSLTGDDPPGKYSWFIGMAPIEDPEIAVAAMIINQPKWHIKASQAANAGLTAYFRSENLRKIDNP</sequence>
<dbReference type="GO" id="GO:0071555">
    <property type="term" value="P:cell wall organization"/>
    <property type="evidence" value="ECO:0007669"/>
    <property type="project" value="TreeGrafter"/>
</dbReference>
<dbReference type="Proteomes" id="UP000534783">
    <property type="component" value="Unassembled WGS sequence"/>
</dbReference>
<keyword evidence="3" id="KW-1185">Reference proteome</keyword>
<dbReference type="InterPro" id="IPR001460">
    <property type="entry name" value="PCN-bd_Tpept"/>
</dbReference>
<evidence type="ECO:0000259" key="1">
    <source>
        <dbReference type="Pfam" id="PF00905"/>
    </source>
</evidence>
<dbReference type="AlphaFoldDB" id="A0A7X6DNL1"/>
<comment type="caution">
    <text evidence="2">The sequence shown here is derived from an EMBL/GenBank/DDBJ whole genome shotgun (WGS) entry which is preliminary data.</text>
</comment>
<reference evidence="2 3" key="1">
    <citation type="journal article" date="2020" name="Nature">
        <title>Bacterial chemolithoautotrophy via manganese oxidation.</title>
        <authorList>
            <person name="Yu H."/>
            <person name="Leadbetter J.R."/>
        </authorList>
    </citation>
    <scope>NUCLEOTIDE SEQUENCE [LARGE SCALE GENOMIC DNA]</scope>
    <source>
        <strain evidence="2 3">Mn-1</strain>
    </source>
</reference>